<proteinExistence type="predicted"/>
<dbReference type="AlphaFoldDB" id="A0A6J8CN19"/>
<sequence length="179" mass="20778">MSGFSYMGFHSILENESEEWSCEKSETSTVWILWLDCYEAHKGKVYGIDISDKIISTAKQTLQVEILEGKLHIQKGCVSLLPFENDTFDRLFHCNCFHFWPDLLIACKELYRVLKPNSFMVTTLCIKSIKHAREKGLLQYGPQDHLVFIKTLEKASFKNVMLHTFEENGRKFEAIIAFT</sequence>
<reference evidence="2 3" key="1">
    <citation type="submission" date="2020-06" db="EMBL/GenBank/DDBJ databases">
        <authorList>
            <person name="Li R."/>
            <person name="Bekaert M."/>
        </authorList>
    </citation>
    <scope>NUCLEOTIDE SEQUENCE [LARGE SCALE GENOMIC DNA]</scope>
    <source>
        <strain evidence="3">wild</strain>
        <strain evidence="2">Wild</strain>
    </source>
</reference>
<protein>
    <recommendedName>
        <fullName evidence="1">Methyltransferase type 11 domain-containing protein</fullName>
    </recommendedName>
</protein>
<dbReference type="InterPro" id="IPR029063">
    <property type="entry name" value="SAM-dependent_MTases_sf"/>
</dbReference>
<evidence type="ECO:0000259" key="1">
    <source>
        <dbReference type="Pfam" id="PF08241"/>
    </source>
</evidence>
<dbReference type="CDD" id="cd02440">
    <property type="entry name" value="AdoMet_MTases"/>
    <property type="match status" value="1"/>
</dbReference>
<dbReference type="SUPFAM" id="SSF53335">
    <property type="entry name" value="S-adenosyl-L-methionine-dependent methyltransferases"/>
    <property type="match status" value="1"/>
</dbReference>
<accession>A0A6J8CN19</accession>
<dbReference type="GO" id="GO:0008757">
    <property type="term" value="F:S-adenosylmethionine-dependent methyltransferase activity"/>
    <property type="evidence" value="ECO:0007669"/>
    <property type="project" value="InterPro"/>
</dbReference>
<keyword evidence="3" id="KW-1185">Reference proteome</keyword>
<evidence type="ECO:0000313" key="3">
    <source>
        <dbReference type="Proteomes" id="UP000507470"/>
    </source>
</evidence>
<gene>
    <name evidence="2" type="ORF">MCOR_32300</name>
</gene>
<dbReference type="Gene3D" id="3.40.50.150">
    <property type="entry name" value="Vaccinia Virus protein VP39"/>
    <property type="match status" value="1"/>
</dbReference>
<dbReference type="EMBL" id="CACVKT020005775">
    <property type="protein sequence ID" value="CAC5397892.1"/>
    <property type="molecule type" value="Genomic_DNA"/>
</dbReference>
<name>A0A6J8CN19_MYTCO</name>
<dbReference type="Pfam" id="PF08241">
    <property type="entry name" value="Methyltransf_11"/>
    <property type="match status" value="1"/>
</dbReference>
<feature type="domain" description="Methyltransferase type 11" evidence="1">
    <location>
        <begin position="41"/>
        <end position="121"/>
    </location>
</feature>
<dbReference type="Proteomes" id="UP000507470">
    <property type="component" value="Unassembled WGS sequence"/>
</dbReference>
<evidence type="ECO:0000313" key="2">
    <source>
        <dbReference type="EMBL" id="CAC5397893.1"/>
    </source>
</evidence>
<dbReference type="EMBL" id="CACVKT020005775">
    <property type="protein sequence ID" value="CAC5397893.1"/>
    <property type="molecule type" value="Genomic_DNA"/>
</dbReference>
<dbReference type="InterPro" id="IPR013216">
    <property type="entry name" value="Methyltransf_11"/>
</dbReference>
<organism evidence="2 3">
    <name type="scientific">Mytilus coruscus</name>
    <name type="common">Sea mussel</name>
    <dbReference type="NCBI Taxonomy" id="42192"/>
    <lineage>
        <taxon>Eukaryota</taxon>
        <taxon>Metazoa</taxon>
        <taxon>Spiralia</taxon>
        <taxon>Lophotrochozoa</taxon>
        <taxon>Mollusca</taxon>
        <taxon>Bivalvia</taxon>
        <taxon>Autobranchia</taxon>
        <taxon>Pteriomorphia</taxon>
        <taxon>Mytilida</taxon>
        <taxon>Mytiloidea</taxon>
        <taxon>Mytilidae</taxon>
        <taxon>Mytilinae</taxon>
        <taxon>Mytilus</taxon>
    </lineage>
</organism>
<dbReference type="OrthoDB" id="10250730at2759"/>